<dbReference type="EMBL" id="QGNW01002271">
    <property type="protein sequence ID" value="RVW21751.1"/>
    <property type="molecule type" value="Genomic_DNA"/>
</dbReference>
<dbReference type="PANTHER" id="PTHR33344">
    <property type="entry name" value="OS02G0761600 PROTEIN"/>
    <property type="match status" value="1"/>
</dbReference>
<reference evidence="1 2" key="1">
    <citation type="journal article" date="2018" name="PLoS Genet.">
        <title>Population sequencing reveals clonal diversity and ancestral inbreeding in the grapevine cultivar Chardonnay.</title>
        <authorList>
            <person name="Roach M.J."/>
            <person name="Johnson D.L."/>
            <person name="Bohlmann J."/>
            <person name="van Vuuren H.J."/>
            <person name="Jones S.J."/>
            <person name="Pretorius I.S."/>
            <person name="Schmidt S.A."/>
            <person name="Borneman A.R."/>
        </authorList>
    </citation>
    <scope>NUCLEOTIDE SEQUENCE [LARGE SCALE GENOMIC DNA]</scope>
    <source>
        <strain evidence="2">cv. Chardonnay</strain>
        <tissue evidence="1">Leaf</tissue>
    </source>
</reference>
<accession>A0A438CEW8</accession>
<dbReference type="AlphaFoldDB" id="A0A438CEW8"/>
<sequence>MGARLKEEVLLLGALSPSYPACVKHYFAWPPLAHHADMTTSTQVERSVLYNEHRPRRPPLDLPNAIGASCHRARHCRTNVPAEDGSQGTIQLNYFKESEETCRAMEPSELIKRVREITQEAYVEAEIVQLKDTKQTAAEDLSKRLKDSCSFSDAAGQKEILHDFVKRKLILLKLNTLAFKLDVNPGDLFIETVAPRNWTYEQPCR</sequence>
<protein>
    <submittedName>
        <fullName evidence="1">Uncharacterized protein</fullName>
    </submittedName>
</protein>
<evidence type="ECO:0000313" key="2">
    <source>
        <dbReference type="Proteomes" id="UP000288805"/>
    </source>
</evidence>
<comment type="caution">
    <text evidence="1">The sequence shown here is derived from an EMBL/GenBank/DDBJ whole genome shotgun (WGS) entry which is preliminary data.</text>
</comment>
<dbReference type="PANTHER" id="PTHR33344:SF7">
    <property type="entry name" value="TRANSMEMBRANE PROTEIN"/>
    <property type="match status" value="1"/>
</dbReference>
<organism evidence="1 2">
    <name type="scientific">Vitis vinifera</name>
    <name type="common">Grape</name>
    <dbReference type="NCBI Taxonomy" id="29760"/>
    <lineage>
        <taxon>Eukaryota</taxon>
        <taxon>Viridiplantae</taxon>
        <taxon>Streptophyta</taxon>
        <taxon>Embryophyta</taxon>
        <taxon>Tracheophyta</taxon>
        <taxon>Spermatophyta</taxon>
        <taxon>Magnoliopsida</taxon>
        <taxon>eudicotyledons</taxon>
        <taxon>Gunneridae</taxon>
        <taxon>Pentapetalae</taxon>
        <taxon>rosids</taxon>
        <taxon>Vitales</taxon>
        <taxon>Vitaceae</taxon>
        <taxon>Viteae</taxon>
        <taxon>Vitis</taxon>
    </lineage>
</organism>
<gene>
    <name evidence="1" type="ORF">CK203_112080</name>
</gene>
<name>A0A438CEW8_VITVI</name>
<evidence type="ECO:0000313" key="1">
    <source>
        <dbReference type="EMBL" id="RVW21751.1"/>
    </source>
</evidence>
<proteinExistence type="predicted"/>
<dbReference type="Proteomes" id="UP000288805">
    <property type="component" value="Unassembled WGS sequence"/>
</dbReference>